<evidence type="ECO:0000313" key="9">
    <source>
        <dbReference type="Proteomes" id="UP000887574"/>
    </source>
</evidence>
<keyword evidence="6" id="KW-0325">Glycoprotein</keyword>
<feature type="domain" description="SSD" evidence="8">
    <location>
        <begin position="495"/>
        <end position="634"/>
    </location>
</feature>
<evidence type="ECO:0000256" key="4">
    <source>
        <dbReference type="ARBA" id="ARBA00022989"/>
    </source>
</evidence>
<protein>
    <submittedName>
        <fullName evidence="10">SSD domain-containing protein</fullName>
    </submittedName>
</protein>
<dbReference type="Pfam" id="PF12349">
    <property type="entry name" value="Sterol-sensing"/>
    <property type="match status" value="1"/>
</dbReference>
<evidence type="ECO:0000313" key="10">
    <source>
        <dbReference type="WBParaSite" id="jg20000"/>
    </source>
</evidence>
<dbReference type="PROSITE" id="PS50156">
    <property type="entry name" value="SSD"/>
    <property type="match status" value="1"/>
</dbReference>
<dbReference type="InterPro" id="IPR053958">
    <property type="entry name" value="HMGCR/SNAP/NPC1-like_SSD"/>
</dbReference>
<accession>A0A915DJ56</accession>
<dbReference type="AlphaFoldDB" id="A0A915DJ56"/>
<name>A0A915DJ56_9BILA</name>
<dbReference type="Proteomes" id="UP000887574">
    <property type="component" value="Unplaced"/>
</dbReference>
<keyword evidence="4 7" id="KW-1133">Transmembrane helix</keyword>
<keyword evidence="9" id="KW-1185">Reference proteome</keyword>
<dbReference type="WBParaSite" id="jg20000">
    <property type="protein sequence ID" value="jg20000"/>
    <property type="gene ID" value="jg20000"/>
</dbReference>
<comment type="subcellular location">
    <subcellularLocation>
        <location evidence="1">Membrane</location>
        <topology evidence="1">Multi-pass membrane protein</topology>
    </subcellularLocation>
</comment>
<dbReference type="PANTHER" id="PTHR46022">
    <property type="entry name" value="PROTEIN PATCHED"/>
    <property type="match status" value="1"/>
</dbReference>
<evidence type="ECO:0000256" key="6">
    <source>
        <dbReference type="ARBA" id="ARBA00023180"/>
    </source>
</evidence>
<evidence type="ECO:0000256" key="2">
    <source>
        <dbReference type="ARBA" id="ARBA00005585"/>
    </source>
</evidence>
<keyword evidence="5 7" id="KW-0472">Membrane</keyword>
<feature type="transmembrane region" description="Helical" evidence="7">
    <location>
        <begin position="494"/>
        <end position="512"/>
    </location>
</feature>
<proteinExistence type="inferred from homology"/>
<feature type="transmembrane region" description="Helical" evidence="7">
    <location>
        <begin position="532"/>
        <end position="553"/>
    </location>
</feature>
<comment type="similarity">
    <text evidence="2">Belongs to the patched family.</text>
</comment>
<evidence type="ECO:0000256" key="3">
    <source>
        <dbReference type="ARBA" id="ARBA00022692"/>
    </source>
</evidence>
<dbReference type="SUPFAM" id="SSF82866">
    <property type="entry name" value="Multidrug efflux transporter AcrB transmembrane domain"/>
    <property type="match status" value="1"/>
</dbReference>
<evidence type="ECO:0000256" key="7">
    <source>
        <dbReference type="SAM" id="Phobius"/>
    </source>
</evidence>
<dbReference type="GO" id="GO:0008158">
    <property type="term" value="F:hedgehog receptor activity"/>
    <property type="evidence" value="ECO:0007669"/>
    <property type="project" value="TreeGrafter"/>
</dbReference>
<evidence type="ECO:0000256" key="1">
    <source>
        <dbReference type="ARBA" id="ARBA00004141"/>
    </source>
</evidence>
<organism evidence="9 10">
    <name type="scientific">Ditylenchus dipsaci</name>
    <dbReference type="NCBI Taxonomy" id="166011"/>
    <lineage>
        <taxon>Eukaryota</taxon>
        <taxon>Metazoa</taxon>
        <taxon>Ecdysozoa</taxon>
        <taxon>Nematoda</taxon>
        <taxon>Chromadorea</taxon>
        <taxon>Rhabditida</taxon>
        <taxon>Tylenchina</taxon>
        <taxon>Tylenchomorpha</taxon>
        <taxon>Sphaerularioidea</taxon>
        <taxon>Anguinidae</taxon>
        <taxon>Anguininae</taxon>
        <taxon>Ditylenchus</taxon>
    </lineage>
</organism>
<dbReference type="GO" id="GO:0097108">
    <property type="term" value="F:hedgehog family protein binding"/>
    <property type="evidence" value="ECO:0007669"/>
    <property type="project" value="TreeGrafter"/>
</dbReference>
<dbReference type="InterPro" id="IPR000731">
    <property type="entry name" value="SSD"/>
</dbReference>
<dbReference type="GO" id="GO:0005886">
    <property type="term" value="C:plasma membrane"/>
    <property type="evidence" value="ECO:0007669"/>
    <property type="project" value="TreeGrafter"/>
</dbReference>
<dbReference type="PANTHER" id="PTHR46022:SF1">
    <property type="entry name" value="PROTEIN PATCHED"/>
    <property type="match status" value="1"/>
</dbReference>
<dbReference type="Gene3D" id="1.20.1640.10">
    <property type="entry name" value="Multidrug efflux transporter AcrB transmembrane domain"/>
    <property type="match status" value="1"/>
</dbReference>
<evidence type="ECO:0000259" key="8">
    <source>
        <dbReference type="PROSITE" id="PS50156"/>
    </source>
</evidence>
<evidence type="ECO:0000256" key="5">
    <source>
        <dbReference type="ARBA" id="ARBA00023136"/>
    </source>
</evidence>
<keyword evidence="3 7" id="KW-0812">Transmembrane</keyword>
<feature type="transmembrane region" description="Helical" evidence="7">
    <location>
        <begin position="615"/>
        <end position="634"/>
    </location>
</feature>
<sequence length="644" mass="72034">MFCSRSQTQNCLFHAGCFVQKHSVLVIASVFTIFTICCFGLQYVRIETDIVKLWVSQGGRLDEELNYFSKVQQQYGHDQKRKWEYEKHFVFEEQDPKLNQIPEDEAASSGYQVLIQTAEGGSHNVLTKDGLVRHVDLLLEIVHLEVEKFGMNWTLSDICFKPGALDIDNDSIAYVMKPTLERLIPCIWITPIDCFFEGSKPIGPSPPIDTSKIPLGELLRVAMPNLPKKATWSNINPEDIVKELYANFDLGTVMNFFLRTGIDNGYMDRPCLDPLDPDCPSTSPNYYHGACTNLQIFKRHMAAEGRNSSALLAKYMDEDKLVEQDSGTSVFDIFGAFLSGSNSDTKSDNRTVKEKEHDKDCKTYRGAFLGWLNSNKEIATKILPHNWMPTYPNYGKVMQHGCRGFAKSVMNWPTDMILGGITDDGNSIEAEALQSVILVASPTDVYKRFKVCSFTLPHYLTILAAGDIPKPSERIIHPLAGTSISDMLAEFCDFNYSIICAGYFLMLIYAVYSQIRWDGCCLLSVNSATGLAFAGVLTVTFASVAGLGTSTWFRIEFNAATTQIVPFLTLGIGVDNMFLLLHNYPQVASRIKENEIGVLLKETGMSILMTSINNILSFLTGTVLPIQLCAHFALRRDHLTISSR</sequence>
<dbReference type="GO" id="GO:0045879">
    <property type="term" value="P:negative regulation of smoothened signaling pathway"/>
    <property type="evidence" value="ECO:0007669"/>
    <property type="project" value="TreeGrafter"/>
</dbReference>
<reference evidence="10" key="1">
    <citation type="submission" date="2022-11" db="UniProtKB">
        <authorList>
            <consortium name="WormBaseParasite"/>
        </authorList>
    </citation>
    <scope>IDENTIFICATION</scope>
</reference>
<dbReference type="GO" id="GO:0005119">
    <property type="term" value="F:smoothened binding"/>
    <property type="evidence" value="ECO:0007669"/>
    <property type="project" value="TreeGrafter"/>
</dbReference>
<feature type="transmembrane region" description="Helical" evidence="7">
    <location>
        <begin position="565"/>
        <end position="584"/>
    </location>
</feature>
<feature type="transmembrane region" description="Helical" evidence="7">
    <location>
        <begin position="24"/>
        <end position="44"/>
    </location>
</feature>